<feature type="chain" id="PRO_5035459471" evidence="1">
    <location>
        <begin position="20"/>
        <end position="135"/>
    </location>
</feature>
<gene>
    <name evidence="3" type="primary">Hypp3218</name>
    <name evidence="3" type="ORF">BLAG_LOCUS19572</name>
</gene>
<feature type="signal peptide" evidence="1">
    <location>
        <begin position="1"/>
        <end position="19"/>
    </location>
</feature>
<protein>
    <submittedName>
        <fullName evidence="3">Hypp3218 protein</fullName>
    </submittedName>
</protein>
<keyword evidence="4" id="KW-1185">Reference proteome</keyword>
<dbReference type="Pfam" id="PF23331">
    <property type="entry name" value="VWC2L_C"/>
    <property type="match status" value="1"/>
</dbReference>
<organism evidence="3 4">
    <name type="scientific">Branchiostoma lanceolatum</name>
    <name type="common">Common lancelet</name>
    <name type="synonym">Amphioxus lanceolatum</name>
    <dbReference type="NCBI Taxonomy" id="7740"/>
    <lineage>
        <taxon>Eukaryota</taxon>
        <taxon>Metazoa</taxon>
        <taxon>Chordata</taxon>
        <taxon>Cephalochordata</taxon>
        <taxon>Leptocardii</taxon>
        <taxon>Amphioxiformes</taxon>
        <taxon>Branchiostomatidae</taxon>
        <taxon>Branchiostoma</taxon>
    </lineage>
</organism>
<dbReference type="EMBL" id="OV696690">
    <property type="protein sequence ID" value="CAH1265664.1"/>
    <property type="molecule type" value="Genomic_DNA"/>
</dbReference>
<evidence type="ECO:0000313" key="3">
    <source>
        <dbReference type="EMBL" id="CAH1265664.1"/>
    </source>
</evidence>
<dbReference type="AlphaFoldDB" id="A0A8K0EWC9"/>
<dbReference type="InterPro" id="IPR057856">
    <property type="entry name" value="VWC2L_C"/>
</dbReference>
<dbReference type="OrthoDB" id="8574072at2759"/>
<evidence type="ECO:0000259" key="2">
    <source>
        <dbReference type="Pfam" id="PF23331"/>
    </source>
</evidence>
<keyword evidence="1" id="KW-0732">Signal</keyword>
<evidence type="ECO:0000256" key="1">
    <source>
        <dbReference type="SAM" id="SignalP"/>
    </source>
</evidence>
<accession>A0A8K0EWC9</accession>
<sequence length="135" mass="14265">MACAFILLSVVLTVPGVFTMVQPDRHQGKTSTTTTAAPFTTTTTAPIPAVGCHGPDGSFIPPGSPIPTGPNCYAMGTIIPAGRDVQVNGYTCRCPDLDTLGVPFGKRSSVARRELRYNSAIWGDCSQYLQATCKQ</sequence>
<evidence type="ECO:0000313" key="4">
    <source>
        <dbReference type="Proteomes" id="UP000838412"/>
    </source>
</evidence>
<proteinExistence type="predicted"/>
<feature type="domain" description="VWC2L C-terminal" evidence="2">
    <location>
        <begin position="71"/>
        <end position="105"/>
    </location>
</feature>
<dbReference type="Proteomes" id="UP000838412">
    <property type="component" value="Chromosome 5"/>
</dbReference>
<reference evidence="3" key="1">
    <citation type="submission" date="2022-01" db="EMBL/GenBank/DDBJ databases">
        <authorList>
            <person name="Braso-Vives M."/>
        </authorList>
    </citation>
    <scope>NUCLEOTIDE SEQUENCE</scope>
</reference>
<name>A0A8K0EWC9_BRALA</name>